<dbReference type="InterPro" id="IPR036691">
    <property type="entry name" value="Endo/exonu/phosph_ase_sf"/>
</dbReference>
<feature type="compositionally biased region" description="Polar residues" evidence="1">
    <location>
        <begin position="1"/>
        <end position="17"/>
    </location>
</feature>
<keyword evidence="3" id="KW-1185">Reference proteome</keyword>
<feature type="region of interest" description="Disordered" evidence="1">
    <location>
        <begin position="1"/>
        <end position="32"/>
    </location>
</feature>
<name>A0ABM3C4X2_DROKI</name>
<feature type="region of interest" description="Disordered" evidence="1">
    <location>
        <begin position="169"/>
        <end position="200"/>
    </location>
</feature>
<dbReference type="CDD" id="cd09077">
    <property type="entry name" value="R1-I-EN"/>
    <property type="match status" value="1"/>
</dbReference>
<evidence type="ECO:0000313" key="3">
    <source>
        <dbReference type="Proteomes" id="UP001652661"/>
    </source>
</evidence>
<dbReference type="InterPro" id="IPR005135">
    <property type="entry name" value="Endo/exonuclease/phosphatase"/>
</dbReference>
<feature type="domain" description="Endonuclease/exonuclease/phosphatase" evidence="2">
    <location>
        <begin position="568"/>
        <end position="682"/>
    </location>
</feature>
<dbReference type="SUPFAM" id="SSF56219">
    <property type="entry name" value="DNase I-like"/>
    <property type="match status" value="1"/>
</dbReference>
<dbReference type="GeneID" id="121502081"/>
<feature type="compositionally biased region" description="Polar residues" evidence="1">
    <location>
        <begin position="51"/>
        <end position="60"/>
    </location>
</feature>
<feature type="region of interest" description="Disordered" evidence="1">
    <location>
        <begin position="47"/>
        <end position="113"/>
    </location>
</feature>
<reference evidence="4" key="1">
    <citation type="submission" date="2025-08" db="UniProtKB">
        <authorList>
            <consortium name="RefSeq"/>
        </authorList>
    </citation>
    <scope>IDENTIFICATION</scope>
    <source>
        <strain evidence="4">14028-0561.14</strain>
        <tissue evidence="4">Whole fly</tissue>
    </source>
</reference>
<dbReference type="RefSeq" id="XP_041630765.1">
    <property type="nucleotide sequence ID" value="XM_041774831.1"/>
</dbReference>
<sequence>MSMNNVTTPGGNHSSGNPPAGDPAARAWSLEALHNIPRSTDVAVADLAATEVTTPSQENTKVGRRSSRTVRSPTLSASKAPSGSGTAASPTPKRSRDAASPAGSQRVTPPKRCRASQCLENIAELGKILDDVLDDINVKQVRHITLAMKTRLARVKDLQANIGEWLNSARETEETDRPEPEATCHKCSGGSIAEGTQRRDAEQQTLKVWCKDGASQTEAQHAPPKAEKLQIRATNASAKQQRRAPMPSRAISPDKPSTSRSPMANAAKHRAPNPPLPIGPATGGTESEGSAWRTFTRKKRRKKNDAPPRSRPDAVIIAAKGKTYSEILAMVTRSGDSQLSGLGSCVKKVRRTTNGNLLLEMAKESAESAESMRTCIAQVLGDSAEVRAMSEDSKVAILEIRELDALTKEPELVAAIAEQYSLDKAKVKVRSIRPGYAESQTAVISLPCSLAKAVLKRGKLRIGWSSCSIRERTGPPRCYRCLEAGHLAGQLNLNHCRAAQDLLMQTVRDLDVEVAVLSELYKAPSTHGWATDRSGKAALWMCGREHTHLSDVRSADGFVRGRAGGVWVYSCYLAPSLTLEAFSSIIDALSDDIRGRSNTIVGGDFNAWAQDWGSPSTNARGRTILEAFASLDIALLNEGTQQTFNRAGAGSIIDLTYASSALACQARWRISEIYTASDHEAILVSLGENPPHRSVPPSANKAYRQDTFNAQAFSGALAGLATDEADSANVAAL</sequence>
<dbReference type="PANTHER" id="PTHR33273">
    <property type="entry name" value="DOMAIN-CONTAINING PROTEIN, PUTATIVE-RELATED"/>
    <property type="match status" value="1"/>
</dbReference>
<organism evidence="3 4">
    <name type="scientific">Drosophila kikkawai</name>
    <name type="common">Fruit fly</name>
    <dbReference type="NCBI Taxonomy" id="30033"/>
    <lineage>
        <taxon>Eukaryota</taxon>
        <taxon>Metazoa</taxon>
        <taxon>Ecdysozoa</taxon>
        <taxon>Arthropoda</taxon>
        <taxon>Hexapoda</taxon>
        <taxon>Insecta</taxon>
        <taxon>Pterygota</taxon>
        <taxon>Neoptera</taxon>
        <taxon>Endopterygota</taxon>
        <taxon>Diptera</taxon>
        <taxon>Brachycera</taxon>
        <taxon>Muscomorpha</taxon>
        <taxon>Ephydroidea</taxon>
        <taxon>Drosophilidae</taxon>
        <taxon>Drosophila</taxon>
        <taxon>Sophophora</taxon>
    </lineage>
</organism>
<feature type="compositionally biased region" description="Basic and acidic residues" evidence="1">
    <location>
        <begin position="170"/>
        <end position="184"/>
    </location>
</feature>
<proteinExistence type="predicted"/>
<evidence type="ECO:0000313" key="4">
    <source>
        <dbReference type="RefSeq" id="XP_041630765.1"/>
    </source>
</evidence>
<feature type="compositionally biased region" description="Polar residues" evidence="1">
    <location>
        <begin position="69"/>
        <end position="89"/>
    </location>
</feature>
<dbReference type="PANTHER" id="PTHR33273:SF4">
    <property type="entry name" value="ENDONUCLEASE_EXONUCLEASE_PHOSPHATASE DOMAIN-CONTAINING PROTEIN"/>
    <property type="match status" value="1"/>
</dbReference>
<gene>
    <name evidence="4" type="primary">LOC121502081</name>
</gene>
<protein>
    <recommendedName>
        <fullName evidence="2">Endonuclease/exonuclease/phosphatase domain-containing protein</fullName>
    </recommendedName>
</protein>
<accession>A0ABM3C4X2</accession>
<dbReference type="Pfam" id="PF14529">
    <property type="entry name" value="Exo_endo_phos_2"/>
    <property type="match status" value="1"/>
</dbReference>
<evidence type="ECO:0000259" key="2">
    <source>
        <dbReference type="Pfam" id="PF14529"/>
    </source>
</evidence>
<dbReference type="Gene3D" id="3.60.10.10">
    <property type="entry name" value="Endonuclease/exonuclease/phosphatase"/>
    <property type="match status" value="1"/>
</dbReference>
<feature type="region of interest" description="Disordered" evidence="1">
    <location>
        <begin position="235"/>
        <end position="312"/>
    </location>
</feature>
<evidence type="ECO:0000256" key="1">
    <source>
        <dbReference type="SAM" id="MobiDB-lite"/>
    </source>
</evidence>
<dbReference type="Proteomes" id="UP001652661">
    <property type="component" value="Chromosome 3R"/>
</dbReference>